<feature type="compositionally biased region" description="Basic and acidic residues" evidence="1">
    <location>
        <begin position="1"/>
        <end position="11"/>
    </location>
</feature>
<reference evidence="2" key="1">
    <citation type="submission" date="2019-08" db="EMBL/GenBank/DDBJ databases">
        <title>The improved chromosome-level genome for the pearl oyster Pinctada fucata martensii using PacBio sequencing and Hi-C.</title>
        <authorList>
            <person name="Zheng Z."/>
        </authorList>
    </citation>
    <scope>NUCLEOTIDE SEQUENCE</scope>
    <source>
        <strain evidence="2">ZZ-2019</strain>
        <tissue evidence="2">Adductor muscle</tissue>
    </source>
</reference>
<dbReference type="AlphaFoldDB" id="A0AA88YFF4"/>
<gene>
    <name evidence="2" type="ORF">FSP39_016803</name>
</gene>
<feature type="region of interest" description="Disordered" evidence="1">
    <location>
        <begin position="1"/>
        <end position="20"/>
    </location>
</feature>
<dbReference type="EMBL" id="VSWD01000007">
    <property type="protein sequence ID" value="KAK3098163.1"/>
    <property type="molecule type" value="Genomic_DNA"/>
</dbReference>
<dbReference type="Proteomes" id="UP001186944">
    <property type="component" value="Unassembled WGS sequence"/>
</dbReference>
<comment type="caution">
    <text evidence="2">The sequence shown here is derived from an EMBL/GenBank/DDBJ whole genome shotgun (WGS) entry which is preliminary data.</text>
</comment>
<protein>
    <submittedName>
        <fullName evidence="2">Uncharacterized protein</fullName>
    </submittedName>
</protein>
<keyword evidence="3" id="KW-1185">Reference proteome</keyword>
<evidence type="ECO:0000256" key="1">
    <source>
        <dbReference type="SAM" id="MobiDB-lite"/>
    </source>
</evidence>
<sequence length="233" mass="26403">MQTLERNKTESDASMISQNFQSPRRVMSSVNHVFEPYSIVNDGDSNTPRNIYINISNINTKPGLEIPGEYPPKDTIAEEDGDVYEDDTDLESSRSESYFKVDFKVEESHASLKLFLPHINGYKDPIDGESVENENRPSVNQVKFPPLIQSNGDSSQSRTFSGIRKSYKRTLPPSKRKRRKIERCPSASDGDNRVKDHLNDVPTLVSLDKEGCKSLLHSKDTLCSFENCPYHSK</sequence>
<accession>A0AA88YFF4</accession>
<evidence type="ECO:0000313" key="2">
    <source>
        <dbReference type="EMBL" id="KAK3098163.1"/>
    </source>
</evidence>
<proteinExistence type="predicted"/>
<feature type="region of interest" description="Disordered" evidence="1">
    <location>
        <begin position="143"/>
        <end position="198"/>
    </location>
</feature>
<evidence type="ECO:0000313" key="3">
    <source>
        <dbReference type="Proteomes" id="UP001186944"/>
    </source>
</evidence>
<name>A0AA88YFF4_PINIB</name>
<feature type="compositionally biased region" description="Polar residues" evidence="1">
    <location>
        <begin position="148"/>
        <end position="160"/>
    </location>
</feature>
<organism evidence="2 3">
    <name type="scientific">Pinctada imbricata</name>
    <name type="common">Atlantic pearl-oyster</name>
    <name type="synonym">Pinctada martensii</name>
    <dbReference type="NCBI Taxonomy" id="66713"/>
    <lineage>
        <taxon>Eukaryota</taxon>
        <taxon>Metazoa</taxon>
        <taxon>Spiralia</taxon>
        <taxon>Lophotrochozoa</taxon>
        <taxon>Mollusca</taxon>
        <taxon>Bivalvia</taxon>
        <taxon>Autobranchia</taxon>
        <taxon>Pteriomorphia</taxon>
        <taxon>Pterioida</taxon>
        <taxon>Pterioidea</taxon>
        <taxon>Pteriidae</taxon>
        <taxon>Pinctada</taxon>
    </lineage>
</organism>